<keyword evidence="4 7" id="KW-1133">Transmembrane helix</keyword>
<feature type="transmembrane region" description="Helical" evidence="7">
    <location>
        <begin position="107"/>
        <end position="132"/>
    </location>
</feature>
<dbReference type="GO" id="GO:0015031">
    <property type="term" value="P:protein transport"/>
    <property type="evidence" value="ECO:0007669"/>
    <property type="project" value="UniProtKB-KW"/>
</dbReference>
<feature type="domain" description="MotA/TolQ/ExbB proton channel" evidence="8">
    <location>
        <begin position="59"/>
        <end position="128"/>
    </location>
</feature>
<evidence type="ECO:0000256" key="6">
    <source>
        <dbReference type="RuleBase" id="RU004057"/>
    </source>
</evidence>
<proteinExistence type="inferred from homology"/>
<keyword evidence="5 7" id="KW-0472">Membrane</keyword>
<keyword evidence="3 7" id="KW-0812">Transmembrane</keyword>
<evidence type="ECO:0000256" key="5">
    <source>
        <dbReference type="ARBA" id="ARBA00023136"/>
    </source>
</evidence>
<dbReference type="RefSeq" id="WP_201916693.1">
    <property type="nucleotide sequence ID" value="NZ_BAABAX010000021.1"/>
</dbReference>
<dbReference type="Proteomes" id="UP000651057">
    <property type="component" value="Unassembled WGS sequence"/>
</dbReference>
<comment type="subcellular location">
    <subcellularLocation>
        <location evidence="1">Cell membrane</location>
        <topology evidence="1">Multi-pass membrane protein</topology>
    </subcellularLocation>
    <subcellularLocation>
        <location evidence="6">Membrane</location>
        <topology evidence="6">Multi-pass membrane protein</topology>
    </subcellularLocation>
</comment>
<feature type="transmembrane region" description="Helical" evidence="7">
    <location>
        <begin position="63"/>
        <end position="87"/>
    </location>
</feature>
<name>A0A937A035_9FLAO</name>
<accession>A0A937A035</accession>
<keyword evidence="2" id="KW-1003">Cell membrane</keyword>
<sequence length="140" mass="15848">MQLFLMQLQNIFLFPDLFDLLYFGGLFFMVPILIMLLLILFLTIKNVLEIRRKGFSSIKYSSLINSIGLFTMVWGVLGQLVGLVEAFDTIEKLGEISASMLAGGLKISALPTIFGILVFVISRIITIVFSWIQHEELIKE</sequence>
<dbReference type="Pfam" id="PF01618">
    <property type="entry name" value="MotA_ExbB"/>
    <property type="match status" value="1"/>
</dbReference>
<reference evidence="9" key="1">
    <citation type="submission" date="2021-01" db="EMBL/GenBank/DDBJ databases">
        <authorList>
            <person name="Zhong Y.L."/>
        </authorList>
    </citation>
    <scope>NUCLEOTIDE SEQUENCE</scope>
    <source>
        <strain evidence="9">KCTC 23302</strain>
    </source>
</reference>
<dbReference type="InterPro" id="IPR002898">
    <property type="entry name" value="MotA_ExbB_proton_chnl"/>
</dbReference>
<dbReference type="AlphaFoldDB" id="A0A937A035"/>
<evidence type="ECO:0000256" key="4">
    <source>
        <dbReference type="ARBA" id="ARBA00022989"/>
    </source>
</evidence>
<evidence type="ECO:0000256" key="7">
    <source>
        <dbReference type="SAM" id="Phobius"/>
    </source>
</evidence>
<comment type="caution">
    <text evidence="9">The sequence shown here is derived from an EMBL/GenBank/DDBJ whole genome shotgun (WGS) entry which is preliminary data.</text>
</comment>
<evidence type="ECO:0000313" key="9">
    <source>
        <dbReference type="EMBL" id="MBL0682580.1"/>
    </source>
</evidence>
<dbReference type="EMBL" id="JAERQJ010000001">
    <property type="protein sequence ID" value="MBL0682580.1"/>
    <property type="molecule type" value="Genomic_DNA"/>
</dbReference>
<evidence type="ECO:0000259" key="8">
    <source>
        <dbReference type="Pfam" id="PF01618"/>
    </source>
</evidence>
<keyword evidence="6" id="KW-0813">Transport</keyword>
<gene>
    <name evidence="9" type="ORF">JJQ60_03575</name>
</gene>
<keyword evidence="6" id="KW-0653">Protein transport</keyword>
<feature type="transmembrane region" description="Helical" evidence="7">
    <location>
        <begin position="20"/>
        <end position="42"/>
    </location>
</feature>
<evidence type="ECO:0000313" key="10">
    <source>
        <dbReference type="Proteomes" id="UP000651057"/>
    </source>
</evidence>
<evidence type="ECO:0000256" key="2">
    <source>
        <dbReference type="ARBA" id="ARBA00022475"/>
    </source>
</evidence>
<evidence type="ECO:0000256" key="3">
    <source>
        <dbReference type="ARBA" id="ARBA00022692"/>
    </source>
</evidence>
<dbReference type="GO" id="GO:0005886">
    <property type="term" value="C:plasma membrane"/>
    <property type="evidence" value="ECO:0007669"/>
    <property type="project" value="UniProtKB-SubCell"/>
</dbReference>
<organism evidence="9 10">
    <name type="scientific">Aquimarina mytili</name>
    <dbReference type="NCBI Taxonomy" id="874423"/>
    <lineage>
        <taxon>Bacteria</taxon>
        <taxon>Pseudomonadati</taxon>
        <taxon>Bacteroidota</taxon>
        <taxon>Flavobacteriia</taxon>
        <taxon>Flavobacteriales</taxon>
        <taxon>Flavobacteriaceae</taxon>
        <taxon>Aquimarina</taxon>
    </lineage>
</organism>
<protein>
    <submittedName>
        <fullName evidence="9">MotA/TolQ/ExbB proton channel family protein</fullName>
    </submittedName>
</protein>
<evidence type="ECO:0000256" key="1">
    <source>
        <dbReference type="ARBA" id="ARBA00004651"/>
    </source>
</evidence>
<keyword evidence="10" id="KW-1185">Reference proteome</keyword>
<comment type="similarity">
    <text evidence="6">Belongs to the exbB/tolQ family.</text>
</comment>